<evidence type="ECO:0000256" key="5">
    <source>
        <dbReference type="SAM" id="Phobius"/>
    </source>
</evidence>
<reference evidence="7 8" key="1">
    <citation type="submission" date="2024-10" db="EMBL/GenBank/DDBJ databases">
        <title>The Natural Products Discovery Center: Release of the First 8490 Sequenced Strains for Exploring Actinobacteria Biosynthetic Diversity.</title>
        <authorList>
            <person name="Kalkreuter E."/>
            <person name="Kautsar S.A."/>
            <person name="Yang D."/>
            <person name="Bader C.D."/>
            <person name="Teijaro C.N."/>
            <person name="Fluegel L."/>
            <person name="Davis C.M."/>
            <person name="Simpson J.R."/>
            <person name="Lauterbach L."/>
            <person name="Steele A.D."/>
            <person name="Gui C."/>
            <person name="Meng S."/>
            <person name="Li G."/>
            <person name="Viehrig K."/>
            <person name="Ye F."/>
            <person name="Su P."/>
            <person name="Kiefer A.F."/>
            <person name="Nichols A."/>
            <person name="Cepeda A.J."/>
            <person name="Yan W."/>
            <person name="Fan B."/>
            <person name="Jiang Y."/>
            <person name="Adhikari A."/>
            <person name="Zheng C.-J."/>
            <person name="Schuster L."/>
            <person name="Cowan T.M."/>
            <person name="Smanski M.J."/>
            <person name="Chevrette M.G."/>
            <person name="De Carvalho L.P.S."/>
            <person name="Shen B."/>
        </authorList>
    </citation>
    <scope>NUCLEOTIDE SEQUENCE [LARGE SCALE GENOMIC DNA]</scope>
    <source>
        <strain evidence="7 8">NPDC049639</strain>
    </source>
</reference>
<feature type="transmembrane region" description="Helical" evidence="5">
    <location>
        <begin position="53"/>
        <end position="72"/>
    </location>
</feature>
<feature type="transmembrane region" description="Helical" evidence="5">
    <location>
        <begin position="23"/>
        <end position="41"/>
    </location>
</feature>
<dbReference type="EMBL" id="JBITLV010000002">
    <property type="protein sequence ID" value="MFI7587226.1"/>
    <property type="molecule type" value="Genomic_DNA"/>
</dbReference>
<evidence type="ECO:0000313" key="8">
    <source>
        <dbReference type="Proteomes" id="UP001612915"/>
    </source>
</evidence>
<proteinExistence type="predicted"/>
<sequence>MDDDPADRRDPDARFLLANERTLLAWLRTGLALQAAGVATFQFGNQLDAQESISLGLIAVGLACHLTGWWRYRAADAAIRANRLPRRGLAPDAIVLGAVVLSVAVGALLLRDVLG</sequence>
<feature type="domain" description="DUF202" evidence="6">
    <location>
        <begin position="14"/>
        <end position="75"/>
    </location>
</feature>
<feature type="transmembrane region" description="Helical" evidence="5">
    <location>
        <begin position="93"/>
        <end position="110"/>
    </location>
</feature>
<organism evidence="7 8">
    <name type="scientific">Spongisporangium articulatum</name>
    <dbReference type="NCBI Taxonomy" id="3362603"/>
    <lineage>
        <taxon>Bacteria</taxon>
        <taxon>Bacillati</taxon>
        <taxon>Actinomycetota</taxon>
        <taxon>Actinomycetes</taxon>
        <taxon>Kineosporiales</taxon>
        <taxon>Kineosporiaceae</taxon>
        <taxon>Spongisporangium</taxon>
    </lineage>
</organism>
<dbReference type="Proteomes" id="UP001612915">
    <property type="component" value="Unassembled WGS sequence"/>
</dbReference>
<evidence type="ECO:0000256" key="3">
    <source>
        <dbReference type="ARBA" id="ARBA00022989"/>
    </source>
</evidence>
<comment type="subcellular location">
    <subcellularLocation>
        <location evidence="1">Endomembrane system</location>
        <topology evidence="1">Multi-pass membrane protein</topology>
    </subcellularLocation>
</comment>
<evidence type="ECO:0000256" key="1">
    <source>
        <dbReference type="ARBA" id="ARBA00004127"/>
    </source>
</evidence>
<name>A0ABW8ANP2_9ACTN</name>
<keyword evidence="8" id="KW-1185">Reference proteome</keyword>
<protein>
    <submittedName>
        <fullName evidence="7">YidH family protein</fullName>
    </submittedName>
</protein>
<keyword evidence="2 5" id="KW-0812">Transmembrane</keyword>
<keyword evidence="3 5" id="KW-1133">Transmembrane helix</keyword>
<dbReference type="RefSeq" id="WP_398278432.1">
    <property type="nucleotide sequence ID" value="NZ_JBITLV010000002.1"/>
</dbReference>
<gene>
    <name evidence="7" type="ORF">ACIB24_09150</name>
</gene>
<dbReference type="Pfam" id="PF02656">
    <property type="entry name" value="DUF202"/>
    <property type="match status" value="1"/>
</dbReference>
<evidence type="ECO:0000259" key="6">
    <source>
        <dbReference type="Pfam" id="PF02656"/>
    </source>
</evidence>
<evidence type="ECO:0000256" key="4">
    <source>
        <dbReference type="ARBA" id="ARBA00023136"/>
    </source>
</evidence>
<comment type="caution">
    <text evidence="7">The sequence shown here is derived from an EMBL/GenBank/DDBJ whole genome shotgun (WGS) entry which is preliminary data.</text>
</comment>
<evidence type="ECO:0000313" key="7">
    <source>
        <dbReference type="EMBL" id="MFI7587226.1"/>
    </source>
</evidence>
<keyword evidence="4 5" id="KW-0472">Membrane</keyword>
<accession>A0ABW8ANP2</accession>
<dbReference type="InterPro" id="IPR003807">
    <property type="entry name" value="DUF202"/>
</dbReference>
<evidence type="ECO:0000256" key="2">
    <source>
        <dbReference type="ARBA" id="ARBA00022692"/>
    </source>
</evidence>